<evidence type="ECO:0000313" key="1">
    <source>
        <dbReference type="EMBL" id="ALI59291.1"/>
    </source>
</evidence>
<protein>
    <submittedName>
        <fullName evidence="1">Uncharacterized protein</fullName>
    </submittedName>
</protein>
<sequence length="70" mass="8183">MPIPPAPFTLICAYCSWKKTILPRSDVLVIGHDWFTSCPKCHTPSLERRYATHKEIFKTRLEQFLKLTGY</sequence>
<reference evidence="1" key="1">
    <citation type="submission" date="2015-08" db="EMBL/GenBank/DDBJ databases">
        <title>Pseudomonas aeruginosa strain CCBH4851 chromosome region.</title>
        <authorList>
            <person name="Silveira M.C."/>
            <person name="Carvalho-Assef A.P.D."/>
            <person name="Albano R.M."/>
        </authorList>
    </citation>
    <scope>NUCLEOTIDE SEQUENCE</scope>
    <source>
        <strain evidence="1">CCBH4851</strain>
    </source>
</reference>
<gene>
    <name evidence="1" type="ORF">CCBH4851_00591</name>
</gene>
<dbReference type="EMBL" id="KT454971">
    <property type="protein sequence ID" value="ALI59291.1"/>
    <property type="molecule type" value="Genomic_DNA"/>
</dbReference>
<dbReference type="PATRIC" id="fig|287.2965.peg.2390"/>
<organism evidence="1">
    <name type="scientific">Pseudomonas aeruginosa</name>
    <dbReference type="NCBI Taxonomy" id="287"/>
    <lineage>
        <taxon>Bacteria</taxon>
        <taxon>Pseudomonadati</taxon>
        <taxon>Pseudomonadota</taxon>
        <taxon>Gammaproteobacteria</taxon>
        <taxon>Pseudomonadales</taxon>
        <taxon>Pseudomonadaceae</taxon>
        <taxon>Pseudomonas</taxon>
    </lineage>
</organism>
<proteinExistence type="predicted"/>
<dbReference type="AlphaFoldDB" id="A0A0N7HJX3"/>
<name>A0A0N7HJX3_PSEAI</name>
<accession>A0A0N7HJX3</accession>